<sequence length="124" mass="13862" precursor="true">MELKMIKFFTVLVALLISFNASATTPNVGNYKWYGPFTLEKAARYYNGSHKVTLHFKETPNTPCTVMNNQKMASYWSSGESFVNALYSAAATAQAQNRKVMIEINTECHATYGGKLYGVEILSE</sequence>
<keyword evidence="3" id="KW-1185">Reference proteome</keyword>
<dbReference type="AlphaFoldDB" id="F2K388"/>
<accession>F2K388</accession>
<organism evidence="2 3">
    <name type="scientific">Marinomonas mediterranea (strain ATCC 700492 / JCM 21426 / NBRC 103028 / MMB-1)</name>
    <dbReference type="NCBI Taxonomy" id="717774"/>
    <lineage>
        <taxon>Bacteria</taxon>
        <taxon>Pseudomonadati</taxon>
        <taxon>Pseudomonadota</taxon>
        <taxon>Gammaproteobacteria</taxon>
        <taxon>Oceanospirillales</taxon>
        <taxon>Oceanospirillaceae</taxon>
        <taxon>Marinomonas</taxon>
    </lineage>
</organism>
<evidence type="ECO:0000256" key="1">
    <source>
        <dbReference type="SAM" id="SignalP"/>
    </source>
</evidence>
<dbReference type="KEGG" id="mme:Marme_0866"/>
<dbReference type="PATRIC" id="fig|717774.3.peg.907"/>
<dbReference type="eggNOG" id="ENOG50348CN">
    <property type="taxonomic scope" value="Bacteria"/>
</dbReference>
<keyword evidence="1" id="KW-0732">Signal</keyword>
<evidence type="ECO:0000313" key="3">
    <source>
        <dbReference type="Proteomes" id="UP000001062"/>
    </source>
</evidence>
<evidence type="ECO:0000313" key="2">
    <source>
        <dbReference type="EMBL" id="ADZ90141.1"/>
    </source>
</evidence>
<dbReference type="EMBL" id="CP002583">
    <property type="protein sequence ID" value="ADZ90141.1"/>
    <property type="molecule type" value="Genomic_DNA"/>
</dbReference>
<dbReference type="STRING" id="717774.Marme_0866"/>
<name>F2K388_MARM1</name>
<dbReference type="Proteomes" id="UP000001062">
    <property type="component" value="Chromosome"/>
</dbReference>
<protein>
    <submittedName>
        <fullName evidence="2">Uncharacterized protein</fullName>
    </submittedName>
</protein>
<dbReference type="HOGENOM" id="CLU_2012510_0_0_6"/>
<gene>
    <name evidence="2" type="ordered locus">Marme_0866</name>
</gene>
<feature type="chain" id="PRO_5003279714" evidence="1">
    <location>
        <begin position="24"/>
        <end position="124"/>
    </location>
</feature>
<proteinExistence type="predicted"/>
<feature type="signal peptide" evidence="1">
    <location>
        <begin position="1"/>
        <end position="23"/>
    </location>
</feature>
<reference evidence="2 3" key="1">
    <citation type="journal article" date="2012" name="Stand. Genomic Sci.">
        <title>Complete genome sequence of the melanogenic marine bacterium Marinomonas mediterranea type strain (MMB-1(T)).</title>
        <authorList>
            <person name="Lucas-Elio P."/>
            <person name="Goodwin L."/>
            <person name="Woyke T."/>
            <person name="Pitluck S."/>
            <person name="Nolan M."/>
            <person name="Kyrpides N.C."/>
            <person name="Detter J.C."/>
            <person name="Copeland A."/>
            <person name="Teshima H."/>
            <person name="Bruce D."/>
            <person name="Detter C."/>
            <person name="Tapia R."/>
            <person name="Han S."/>
            <person name="Land M.L."/>
            <person name="Ivanova N."/>
            <person name="Mikhailova N."/>
            <person name="Johnston A.W."/>
            <person name="Sanchez-Amat A."/>
        </authorList>
    </citation>
    <scope>NUCLEOTIDE SEQUENCE [LARGE SCALE GENOMIC DNA]</scope>
    <source>
        <strain evidence="3">ATCC 700492 / JCM 21426 / NBRC 103028 / MMB-1</strain>
    </source>
</reference>